<feature type="transmembrane region" description="Helical" evidence="6">
    <location>
        <begin position="418"/>
        <end position="438"/>
    </location>
</feature>
<dbReference type="RefSeq" id="WP_066885471.1">
    <property type="nucleotide sequence ID" value="NZ_LAXD01000001.1"/>
</dbReference>
<organism evidence="8 9">
    <name type="scientific">Carbonactinospora thermoautotrophica</name>
    <dbReference type="NCBI Taxonomy" id="1469144"/>
    <lineage>
        <taxon>Bacteria</taxon>
        <taxon>Bacillati</taxon>
        <taxon>Actinomycetota</taxon>
        <taxon>Actinomycetes</taxon>
        <taxon>Kitasatosporales</taxon>
        <taxon>Carbonactinosporaceae</taxon>
        <taxon>Carbonactinospora</taxon>
    </lineage>
</organism>
<evidence type="ECO:0000256" key="5">
    <source>
        <dbReference type="ARBA" id="ARBA00023136"/>
    </source>
</evidence>
<feature type="transmembrane region" description="Helical" evidence="6">
    <location>
        <begin position="217"/>
        <end position="235"/>
    </location>
</feature>
<name>A0A132MPA6_9ACTN</name>
<comment type="caution">
    <text evidence="8">The sequence shown here is derived from an EMBL/GenBank/DDBJ whole genome shotgun (WGS) entry which is preliminary data.</text>
</comment>
<evidence type="ECO:0000256" key="4">
    <source>
        <dbReference type="ARBA" id="ARBA00022989"/>
    </source>
</evidence>
<keyword evidence="5 6" id="KW-0472">Membrane</keyword>
<feature type="domain" description="ABC3 transporter permease C-terminal" evidence="7">
    <location>
        <begin position="93"/>
        <end position="196"/>
    </location>
</feature>
<dbReference type="AlphaFoldDB" id="A0A132MPA6"/>
<dbReference type="STRING" id="1469144.LI90_1329"/>
<gene>
    <name evidence="8" type="ORF">LI90_1329</name>
</gene>
<keyword evidence="2" id="KW-1003">Cell membrane</keyword>
<evidence type="ECO:0000256" key="3">
    <source>
        <dbReference type="ARBA" id="ARBA00022692"/>
    </source>
</evidence>
<keyword evidence="3 6" id="KW-0812">Transmembrane</keyword>
<feature type="transmembrane region" description="Helical" evidence="6">
    <location>
        <begin position="247"/>
        <end position="269"/>
    </location>
</feature>
<evidence type="ECO:0000256" key="1">
    <source>
        <dbReference type="ARBA" id="ARBA00004651"/>
    </source>
</evidence>
<keyword evidence="9" id="KW-1185">Reference proteome</keyword>
<feature type="transmembrane region" description="Helical" evidence="6">
    <location>
        <begin position="20"/>
        <end position="40"/>
    </location>
</feature>
<evidence type="ECO:0000256" key="6">
    <source>
        <dbReference type="SAM" id="Phobius"/>
    </source>
</evidence>
<feature type="transmembrane region" description="Helical" evidence="6">
    <location>
        <begin position="324"/>
        <end position="345"/>
    </location>
</feature>
<keyword evidence="4 6" id="KW-1133">Transmembrane helix</keyword>
<feature type="transmembrane region" description="Helical" evidence="6">
    <location>
        <begin position="52"/>
        <end position="75"/>
    </location>
</feature>
<comment type="subcellular location">
    <subcellularLocation>
        <location evidence="1">Cell membrane</location>
        <topology evidence="1">Multi-pass membrane protein</topology>
    </subcellularLocation>
</comment>
<reference evidence="9" key="1">
    <citation type="submission" date="2015-04" db="EMBL/GenBank/DDBJ databases">
        <title>Physiological reanalysis, assessment of diazotrophy, and genome sequences of multiple isolates of Streptomyces thermoautotrophicus.</title>
        <authorList>
            <person name="MacKellar D.C."/>
            <person name="Lieber L."/>
            <person name="Norman J."/>
            <person name="Bolger A."/>
            <person name="Tobin C."/>
            <person name="Murray J.W."/>
            <person name="Chang R."/>
            <person name="Ford T."/>
            <person name="Nguyen P.Q."/>
            <person name="Woodward J."/>
            <person name="Permingeat H."/>
            <person name="Joshi N.S."/>
            <person name="Silver P.A."/>
            <person name="Usadel B."/>
            <person name="Rutherford A.W."/>
            <person name="Friesen M."/>
            <person name="Prell J."/>
        </authorList>
    </citation>
    <scope>NUCLEOTIDE SEQUENCE [LARGE SCALE GENOMIC DNA]</scope>
    <source>
        <strain evidence="9">H1</strain>
    </source>
</reference>
<feature type="transmembrane region" description="Helical" evidence="6">
    <location>
        <begin position="175"/>
        <end position="196"/>
    </location>
</feature>
<dbReference type="PATRIC" id="fig|1469144.10.peg.1467"/>
<feature type="transmembrane region" description="Helical" evidence="6">
    <location>
        <begin position="378"/>
        <end position="398"/>
    </location>
</feature>
<evidence type="ECO:0000259" key="7">
    <source>
        <dbReference type="Pfam" id="PF02687"/>
    </source>
</evidence>
<feature type="transmembrane region" description="Helical" evidence="6">
    <location>
        <begin position="296"/>
        <end position="318"/>
    </location>
</feature>
<protein>
    <recommendedName>
        <fullName evidence="7">ABC3 transporter permease C-terminal domain-containing protein</fullName>
    </recommendedName>
</protein>
<evidence type="ECO:0000256" key="2">
    <source>
        <dbReference type="ARBA" id="ARBA00022475"/>
    </source>
</evidence>
<feature type="transmembrane region" description="Helical" evidence="6">
    <location>
        <begin position="87"/>
        <end position="111"/>
    </location>
</feature>
<sequence>MTALGLSREHRRAGTVVGAAAASPRPAGGLGLAVVMALWLARRGRGADLARWATVATGCALATAALLWIVTVGAASAGSALDAGSRVAVVAGSLLALLPVAVLLILLVRLAATSRARRLAGLRLAGATPGQVAQLVVIDTGAAGLVGALLGLGGFTASRFAAGAVFGVSDTLPLLFAPAVLVGVALASALLALAAMREVLATPYRVVRGDEERPPRPWGLPLVVLGLAVPVTSALRSRPAWLGDPEWLTAALLTGAGLAASASWVTARVGEAVARRTRRATLLLAARRMQAAPRRLGYALGAVAVVTVVTVTVAVPGAVSRQALPLLALACGTALLCGLASLVLAEVESLLARRRLLAALVAGGVPRRALAGALVTQNLLAAAAVVVPAALLGLLVMAPTLGTAPAFVTLVALTRAGVIVGGVLTGVTATSLLEFVAVRRVTPATALRYE</sequence>
<evidence type="ECO:0000313" key="9">
    <source>
        <dbReference type="Proteomes" id="UP000070188"/>
    </source>
</evidence>
<dbReference type="Proteomes" id="UP000070188">
    <property type="component" value="Unassembled WGS sequence"/>
</dbReference>
<evidence type="ECO:0000313" key="8">
    <source>
        <dbReference type="EMBL" id="KWW99690.1"/>
    </source>
</evidence>
<dbReference type="InterPro" id="IPR003838">
    <property type="entry name" value="ABC3_permease_C"/>
</dbReference>
<dbReference type="EMBL" id="LAXD01000001">
    <property type="protein sequence ID" value="KWW99690.1"/>
    <property type="molecule type" value="Genomic_DNA"/>
</dbReference>
<feature type="transmembrane region" description="Helical" evidence="6">
    <location>
        <begin position="132"/>
        <end position="155"/>
    </location>
</feature>
<accession>A0A132MPA6</accession>
<dbReference type="Pfam" id="PF02687">
    <property type="entry name" value="FtsX"/>
    <property type="match status" value="1"/>
</dbReference>
<proteinExistence type="predicted"/>